<dbReference type="InterPro" id="IPR056125">
    <property type="entry name" value="DUF7708"/>
</dbReference>
<feature type="domain" description="DUF7708" evidence="2">
    <location>
        <begin position="64"/>
        <end position="193"/>
    </location>
</feature>
<comment type="caution">
    <text evidence="4">The sequence shown here is derived from an EMBL/GenBank/DDBJ whole genome shotgun (WGS) entry which is preliminary data.</text>
</comment>
<evidence type="ECO:0000259" key="2">
    <source>
        <dbReference type="Pfam" id="PF24809"/>
    </source>
</evidence>
<keyword evidence="1" id="KW-0677">Repeat</keyword>
<dbReference type="Gene3D" id="3.40.50.300">
    <property type="entry name" value="P-loop containing nucleotide triphosphate hydrolases"/>
    <property type="match status" value="1"/>
</dbReference>
<gene>
    <name evidence="4" type="ORF">CSOJ01_13505</name>
</gene>
<dbReference type="Pfam" id="PF24883">
    <property type="entry name" value="NPHP3_N"/>
    <property type="match status" value="1"/>
</dbReference>
<evidence type="ECO:0000313" key="5">
    <source>
        <dbReference type="Proteomes" id="UP000652219"/>
    </source>
</evidence>
<evidence type="ECO:0000256" key="1">
    <source>
        <dbReference type="ARBA" id="ARBA00022737"/>
    </source>
</evidence>
<protein>
    <recommendedName>
        <fullName evidence="6">NACHT domain-containing protein</fullName>
    </recommendedName>
</protein>
<dbReference type="Proteomes" id="UP000652219">
    <property type="component" value="Unassembled WGS sequence"/>
</dbReference>
<sequence length="1418" mass="159860">MRLVKATSEFEAALTTVQKASFRNIRSKACTTPPTLKDVMELTAEIDCQAHEKHKSSRSFGTRLTNMLQSIQQYAALGDVVVGGSQNLIACGVWAAVRMVLHMSIGYLSHLEKLSMLFMEAGRQAPRYQALALIYPKSKNLQSYLFEYYVVVVELCQTIHKFAQQSTFGQMMSSIKDSDLKGYQSDLQLWSSSIKEEANLQLSQHVADEAQQNSKTRLLISKWSDSAAHRQAVADRIRWLEAYSTYDFQTTWKQTRKIGSTSFLSSWTQYRQWKSDDTGFAMLLSGRLGAGKSVTMANVVDGLNLENNTLVIYFFCRHDLPESLKSRSNIGSLNRQYFTHFPVGSDVFRADVATIDTAGFESMADNPVPHKRKFLLIDGLDECDQRELRNLLQALTSVHNLPDWYLGFSARLSAETPKSLLASHITLKWHFTMPVENPDIDRFVESELSRRLANGQLTVGDTIILPEIRHALITGAKGMFLWVALQLDAICDEVSDDAMREVIKTLPSDLTETYIRILRKASAQDTRKYHIRLFKFIAAAYKPLSLGQIREMAAVIKGSPVWDPRKQINDVTKILRYCGSLIMVDEEKFTVRFVHHSAKSFCQGVLGVNLDWNFSNRDAHQEIGETVVTYLSYGIFDTRLSSRVIPKVEVQKLPEHVIHNAVGRSRLSKTFLKLKQGPSRDIGQVLAKVSQQPDGGNSLTEHPFLAYARKFWLPHTRNLDPSTRNTFKLLESLIKKIDIQQLDLTPHIAGPLDDFQLTHQHSSVSAILWAINHSHLPLFNHLMESEHDYILSFRSLLQKVLFFRAVFKHLSLKQSDSTGRVIELRMAQRLLPIAVVLKASLAVGWMARCIVYSESTLTFVENHPGDNSSKTDEIESAPLRTTEPGLYRTHSLILLAASMRNVPILCRLASEGVATSLAEKTRALALLLETNIDEALLLRACWVLIRAGVSPQSLQENQLYAILHHLTNSSELNSPLASNALDVIHRSLRPSPRLLSQLCKLSYTRGNLRLTVVMGSWLSEFARDTIPLHDFELSGHSLPMISKERVQIAFLLLDNPVLPLKQSVAGVEFLLNLASDLNQSPEDPENSQEPLYQTVTPDDSMWPSSYSVGELLLHSARLKPPDMSNAYYDSEVELERFFFDQMSQGLPSSMVFEGLLCYLESSVPNNRPITGVFFCLMAILMRQIILLHFPKSPDLNFLLPLDSQQRQAGLYQLARCGRLLERASNLRSEGAHRGAAFFLVAFHQLLGMIPHFDSMLDPGPGFTQVRMARMRLWQAMKPILDNTKLWGTGDEWQFSDLVSRLNLALTREPKPRGHQPRFESINAKEPSACRWEKLHVLRFLDVAIGDRNLAWLLECMLARSMSYDWGMIAAITAGLDTSYVVADTSGSKMKDTASKALEILGCSPKDIEASEQHDCCEV</sequence>
<evidence type="ECO:0000259" key="3">
    <source>
        <dbReference type="Pfam" id="PF24883"/>
    </source>
</evidence>
<dbReference type="InterPro" id="IPR027417">
    <property type="entry name" value="P-loop_NTPase"/>
</dbReference>
<reference evidence="4 5" key="1">
    <citation type="journal article" date="2020" name="Phytopathology">
        <title>Genome Sequence Resources of Colletotrichum truncatum, C. plurivorum, C. musicola, and C. sojae: Four Species Pathogenic to Soybean (Glycine max).</title>
        <authorList>
            <person name="Rogerio F."/>
            <person name="Boufleur T.R."/>
            <person name="Ciampi-Guillardi M."/>
            <person name="Sukno S.A."/>
            <person name="Thon M.R."/>
            <person name="Massola Junior N.S."/>
            <person name="Baroncelli R."/>
        </authorList>
    </citation>
    <scope>NUCLEOTIDE SEQUENCE [LARGE SCALE GENOMIC DNA]</scope>
    <source>
        <strain evidence="4 5">LFN0009</strain>
    </source>
</reference>
<organism evidence="4 5">
    <name type="scientific">Colletotrichum sojae</name>
    <dbReference type="NCBI Taxonomy" id="2175907"/>
    <lineage>
        <taxon>Eukaryota</taxon>
        <taxon>Fungi</taxon>
        <taxon>Dikarya</taxon>
        <taxon>Ascomycota</taxon>
        <taxon>Pezizomycotina</taxon>
        <taxon>Sordariomycetes</taxon>
        <taxon>Hypocreomycetidae</taxon>
        <taxon>Glomerellales</taxon>
        <taxon>Glomerellaceae</taxon>
        <taxon>Colletotrichum</taxon>
        <taxon>Colletotrichum orchidearum species complex</taxon>
    </lineage>
</organism>
<keyword evidence="5" id="KW-1185">Reference proteome</keyword>
<evidence type="ECO:0000313" key="4">
    <source>
        <dbReference type="EMBL" id="KAF6795046.1"/>
    </source>
</evidence>
<dbReference type="PANTHER" id="PTHR10039">
    <property type="entry name" value="AMELOGENIN"/>
    <property type="match status" value="1"/>
</dbReference>
<evidence type="ECO:0008006" key="6">
    <source>
        <dbReference type="Google" id="ProtNLM"/>
    </source>
</evidence>
<dbReference type="InterPro" id="IPR056884">
    <property type="entry name" value="NPHP3-like_N"/>
</dbReference>
<proteinExistence type="predicted"/>
<dbReference type="EMBL" id="WIGN01000395">
    <property type="protein sequence ID" value="KAF6795046.1"/>
    <property type="molecule type" value="Genomic_DNA"/>
</dbReference>
<dbReference type="PANTHER" id="PTHR10039:SF10">
    <property type="entry name" value="NACHT DOMAIN-CONTAINING PROTEIN"/>
    <property type="match status" value="1"/>
</dbReference>
<dbReference type="Pfam" id="PF24809">
    <property type="entry name" value="DUF7708"/>
    <property type="match status" value="1"/>
</dbReference>
<name>A0A8H6IS77_9PEZI</name>
<accession>A0A8H6IS77</accession>
<feature type="domain" description="Nephrocystin 3-like N-terminal" evidence="3">
    <location>
        <begin position="266"/>
        <end position="398"/>
    </location>
</feature>